<evidence type="ECO:0000256" key="1">
    <source>
        <dbReference type="SAM" id="MobiDB-lite"/>
    </source>
</evidence>
<comment type="caution">
    <text evidence="2">The sequence shown here is derived from an EMBL/GenBank/DDBJ whole genome shotgun (WGS) entry which is preliminary data.</text>
</comment>
<evidence type="ECO:0000313" key="2">
    <source>
        <dbReference type="EMBL" id="CAD6199725.1"/>
    </source>
</evidence>
<evidence type="ECO:0000313" key="3">
    <source>
        <dbReference type="Proteomes" id="UP000835052"/>
    </source>
</evidence>
<protein>
    <submittedName>
        <fullName evidence="2">Uncharacterized protein</fullName>
    </submittedName>
</protein>
<gene>
    <name evidence="2" type="ORF">CAUJ_LOCUS15625</name>
</gene>
<feature type="compositionally biased region" description="Polar residues" evidence="1">
    <location>
        <begin position="289"/>
        <end position="298"/>
    </location>
</feature>
<feature type="compositionally biased region" description="Low complexity" evidence="1">
    <location>
        <begin position="262"/>
        <end position="275"/>
    </location>
</feature>
<reference evidence="2" key="1">
    <citation type="submission" date="2020-10" db="EMBL/GenBank/DDBJ databases">
        <authorList>
            <person name="Kikuchi T."/>
        </authorList>
    </citation>
    <scope>NUCLEOTIDE SEQUENCE</scope>
    <source>
        <strain evidence="2">NKZ352</strain>
    </source>
</reference>
<feature type="region of interest" description="Disordered" evidence="1">
    <location>
        <begin position="252"/>
        <end position="298"/>
    </location>
</feature>
<keyword evidence="3" id="KW-1185">Reference proteome</keyword>
<organism evidence="2 3">
    <name type="scientific">Caenorhabditis auriculariae</name>
    <dbReference type="NCBI Taxonomy" id="2777116"/>
    <lineage>
        <taxon>Eukaryota</taxon>
        <taxon>Metazoa</taxon>
        <taxon>Ecdysozoa</taxon>
        <taxon>Nematoda</taxon>
        <taxon>Chromadorea</taxon>
        <taxon>Rhabditida</taxon>
        <taxon>Rhabditina</taxon>
        <taxon>Rhabditomorpha</taxon>
        <taxon>Rhabditoidea</taxon>
        <taxon>Rhabditidae</taxon>
        <taxon>Peloderinae</taxon>
        <taxon>Caenorhabditis</taxon>
    </lineage>
</organism>
<name>A0A8S1HTD2_9PELO</name>
<dbReference type="AlphaFoldDB" id="A0A8S1HTD2"/>
<proteinExistence type="predicted"/>
<dbReference type="Proteomes" id="UP000835052">
    <property type="component" value="Unassembled WGS sequence"/>
</dbReference>
<accession>A0A8S1HTD2</accession>
<dbReference type="EMBL" id="CAJGYM010000197">
    <property type="protein sequence ID" value="CAD6199725.1"/>
    <property type="molecule type" value="Genomic_DNA"/>
</dbReference>
<sequence>MEDTDHDRNSDSDADFVDFEAQKATKLKNVKEMVECEIAFTVIRKRQRAQAAALIKRKKEELNTETNPDFVTRKGEIEKVAHSAYSEAKLKEFILNEQEDNKKFLQEQMTAEMEDKLGKKRERRRSVTSALRILAQVKYKEDEYLMKGSDLKDIAASRVAGAIIVEEPDDEINMMATYHGDPSTSQLSPEEQELRQELLFTEGDHGIIQNLDTRDPKIDIEAEIPAPDSPEDYVAYEGEQDSEYGAIEEVRSSEDVPQHLASTFQSTSTSSSSESPVPNSDDVIHSLEHNLQQQSVSV</sequence>